<keyword evidence="1" id="KW-1185">Reference proteome</keyword>
<name>A0A1I7WSW1_HETBA</name>
<organism evidence="1 2">
    <name type="scientific">Heterorhabditis bacteriophora</name>
    <name type="common">Entomopathogenic nematode worm</name>
    <dbReference type="NCBI Taxonomy" id="37862"/>
    <lineage>
        <taxon>Eukaryota</taxon>
        <taxon>Metazoa</taxon>
        <taxon>Ecdysozoa</taxon>
        <taxon>Nematoda</taxon>
        <taxon>Chromadorea</taxon>
        <taxon>Rhabditida</taxon>
        <taxon>Rhabditina</taxon>
        <taxon>Rhabditomorpha</taxon>
        <taxon>Strongyloidea</taxon>
        <taxon>Heterorhabditidae</taxon>
        <taxon>Heterorhabditis</taxon>
    </lineage>
</organism>
<evidence type="ECO:0000313" key="1">
    <source>
        <dbReference type="Proteomes" id="UP000095283"/>
    </source>
</evidence>
<accession>A0A1I7WSW1</accession>
<reference evidence="2" key="1">
    <citation type="submission" date="2016-11" db="UniProtKB">
        <authorList>
            <consortium name="WormBaseParasite"/>
        </authorList>
    </citation>
    <scope>IDENTIFICATION</scope>
</reference>
<protein>
    <submittedName>
        <fullName evidence="2">Mobile element protein</fullName>
    </submittedName>
</protein>
<dbReference type="AlphaFoldDB" id="A0A1I7WSW1"/>
<proteinExistence type="predicted"/>
<evidence type="ECO:0000313" key="2">
    <source>
        <dbReference type="WBParaSite" id="Hba_08242"/>
    </source>
</evidence>
<dbReference type="Proteomes" id="UP000095283">
    <property type="component" value="Unplaced"/>
</dbReference>
<dbReference type="WBParaSite" id="Hba_08242">
    <property type="protein sequence ID" value="Hba_08242"/>
    <property type="gene ID" value="Hba_08242"/>
</dbReference>
<sequence>MRKSLIKRYNPGHMLNDICLMRQFGLLSDKVSLETCPPLIMTMVQ</sequence>